<reference evidence="9 10" key="1">
    <citation type="journal article" date="2014" name="Antonie Van Leeuwenhoek">
        <title>Oenococcus alcoholitolerans sp. nov., a lactic acid bacteria isolated from cachaca and ethanol fermentation processes.</title>
        <authorList>
            <person name="Badotti F."/>
            <person name="Moreira A.P."/>
            <person name="Tonon L.A."/>
            <person name="de Lucena B.T."/>
            <person name="Gomes Fde C."/>
            <person name="Kruger R."/>
            <person name="Thompson C.C."/>
            <person name="de Morais M.A.Jr."/>
            <person name="Rosa C.A."/>
            <person name="Thompson F.L."/>
        </authorList>
    </citation>
    <scope>NUCLEOTIDE SEQUENCE [LARGE SCALE GENOMIC DNA]</scope>
    <source>
        <strain evidence="9 10">UFRJ-M7.2.18</strain>
    </source>
</reference>
<evidence type="ECO:0000259" key="8">
    <source>
        <dbReference type="PROSITE" id="PS50928"/>
    </source>
</evidence>
<evidence type="ECO:0000256" key="1">
    <source>
        <dbReference type="ARBA" id="ARBA00004141"/>
    </source>
</evidence>
<feature type="transmembrane region" description="Helical" evidence="7">
    <location>
        <begin position="16"/>
        <end position="35"/>
    </location>
</feature>
<evidence type="ECO:0000313" key="9">
    <source>
        <dbReference type="EMBL" id="KGO32566.1"/>
    </source>
</evidence>
<feature type="transmembrane region" description="Helical" evidence="7">
    <location>
        <begin position="97"/>
        <end position="119"/>
    </location>
</feature>
<dbReference type="PANTHER" id="PTHR30043:SF8">
    <property type="entry name" value="ABC TRANSPORTER, PERMEASE PROTEIN CC0363, PUTATIVE-RELATED"/>
    <property type="match status" value="1"/>
</dbReference>
<dbReference type="PROSITE" id="PS50928">
    <property type="entry name" value="ABC_TM1"/>
    <property type="match status" value="1"/>
</dbReference>
<keyword evidence="6 7" id="KW-0472">Membrane</keyword>
<feature type="transmembrane region" description="Helical" evidence="7">
    <location>
        <begin position="326"/>
        <end position="346"/>
    </location>
</feature>
<dbReference type="SUPFAM" id="SSF161098">
    <property type="entry name" value="MetI-like"/>
    <property type="match status" value="1"/>
</dbReference>
<dbReference type="Gene3D" id="1.10.3720.10">
    <property type="entry name" value="MetI-like"/>
    <property type="match status" value="1"/>
</dbReference>
<proteinExistence type="inferred from homology"/>
<evidence type="ECO:0000256" key="4">
    <source>
        <dbReference type="ARBA" id="ARBA00022692"/>
    </source>
</evidence>
<comment type="subcellular location">
    <subcellularLocation>
        <location evidence="2">Cell envelope</location>
    </subcellularLocation>
    <subcellularLocation>
        <location evidence="7">Cell membrane</location>
        <topology evidence="7">Multi-pass membrane protein</topology>
    </subcellularLocation>
    <subcellularLocation>
        <location evidence="1">Membrane</location>
        <topology evidence="1">Multi-pass membrane protein</topology>
    </subcellularLocation>
</comment>
<evidence type="ECO:0000256" key="5">
    <source>
        <dbReference type="ARBA" id="ARBA00022989"/>
    </source>
</evidence>
<evidence type="ECO:0000256" key="7">
    <source>
        <dbReference type="RuleBase" id="RU363032"/>
    </source>
</evidence>
<feature type="transmembrane region" description="Helical" evidence="7">
    <location>
        <begin position="208"/>
        <end position="227"/>
    </location>
</feature>
<dbReference type="EMBL" id="AXCV01000005">
    <property type="protein sequence ID" value="KGO32566.1"/>
    <property type="molecule type" value="Genomic_DNA"/>
</dbReference>
<dbReference type="CDD" id="cd06261">
    <property type="entry name" value="TM_PBP2"/>
    <property type="match status" value="1"/>
</dbReference>
<keyword evidence="5 7" id="KW-1133">Transmembrane helix</keyword>
<gene>
    <name evidence="9" type="ORF">Q757_00340</name>
</gene>
<dbReference type="InterPro" id="IPR035906">
    <property type="entry name" value="MetI-like_sf"/>
</dbReference>
<dbReference type="PANTHER" id="PTHR30043">
    <property type="entry name" value="PHOSPHONATES TRANSPORT SYSTEM PERMEASE PROTEIN"/>
    <property type="match status" value="1"/>
</dbReference>
<evidence type="ECO:0000256" key="3">
    <source>
        <dbReference type="ARBA" id="ARBA00022448"/>
    </source>
</evidence>
<keyword evidence="10" id="KW-1185">Reference proteome</keyword>
<evidence type="ECO:0000256" key="2">
    <source>
        <dbReference type="ARBA" id="ARBA00004196"/>
    </source>
</evidence>
<feature type="transmembrane region" description="Helical" evidence="7">
    <location>
        <begin position="140"/>
        <end position="161"/>
    </location>
</feature>
<organism evidence="9 10">
    <name type="scientific">Oenococcus alcoholitolerans</name>
    <dbReference type="NCBI Taxonomy" id="931074"/>
    <lineage>
        <taxon>Bacteria</taxon>
        <taxon>Bacillati</taxon>
        <taxon>Bacillota</taxon>
        <taxon>Bacilli</taxon>
        <taxon>Lactobacillales</taxon>
        <taxon>Lactobacillaceae</taxon>
        <taxon>Oenococcus</taxon>
    </lineage>
</organism>
<dbReference type="Pfam" id="PF00528">
    <property type="entry name" value="BPD_transp_1"/>
    <property type="match status" value="1"/>
</dbReference>
<dbReference type="InterPro" id="IPR000515">
    <property type="entry name" value="MetI-like"/>
</dbReference>
<feature type="transmembrane region" description="Helical" evidence="7">
    <location>
        <begin position="264"/>
        <end position="285"/>
    </location>
</feature>
<dbReference type="Proteomes" id="UP000030023">
    <property type="component" value="Unassembled WGS sequence"/>
</dbReference>
<feature type="transmembrane region" description="Helical" evidence="7">
    <location>
        <begin position="297"/>
        <end position="314"/>
    </location>
</feature>
<comment type="caution">
    <text evidence="9">The sequence shown here is derived from an EMBL/GenBank/DDBJ whole genome shotgun (WGS) entry which is preliminary data.</text>
</comment>
<accession>A0ABR4XU57</accession>
<feature type="domain" description="ABC transmembrane type-1" evidence="8">
    <location>
        <begin position="162"/>
        <end position="347"/>
    </location>
</feature>
<evidence type="ECO:0000313" key="10">
    <source>
        <dbReference type="Proteomes" id="UP000030023"/>
    </source>
</evidence>
<sequence length="355" mass="39288">MIELPKKRLWDRFKGYLIAAIIIIIYIWAFAGIPFNGIQQMAGQITNSVFAGLLHPDWQFVSAPFDRFLNSYFHMNISSNYTTADGEDLISKLLQTVAIAFLGTFVSAILAIPFSFFAAHTEEKEKGSFRSKMAVIFKSLIFFIITTLFISLFLALFSFGFFQSDLIIFMVVLWLAESFLLLFDYFIEKVSGHNFFYIKSTNGKLLLTFIRVFPEIVLALIFIKAVGPGSFAGVLALSVHSIGMLGKLNGEAVENLDRGPNESIISAGGTNMSALILATLPNAMPNFLSNTLYRFEISVRSASILGMVGAGGIGQDLILSTQVRNWPRAGIILIGVVIMVTLIDFISGQLRKRIA</sequence>
<protein>
    <recommendedName>
        <fullName evidence="8">ABC transmembrane type-1 domain-containing protein</fullName>
    </recommendedName>
</protein>
<comment type="similarity">
    <text evidence="7">Belongs to the binding-protein-dependent transport system permease family.</text>
</comment>
<evidence type="ECO:0000256" key="6">
    <source>
        <dbReference type="ARBA" id="ARBA00023136"/>
    </source>
</evidence>
<keyword evidence="3 7" id="KW-0813">Transport</keyword>
<keyword evidence="4 7" id="KW-0812">Transmembrane</keyword>
<name>A0ABR4XU57_9LACO</name>
<feature type="transmembrane region" description="Helical" evidence="7">
    <location>
        <begin position="167"/>
        <end position="187"/>
    </location>
</feature>